<keyword evidence="1" id="KW-0813">Transport</keyword>
<protein>
    <submittedName>
        <fullName evidence="12">Protein translocase subunit SecA</fullName>
    </submittedName>
</protein>
<feature type="transmembrane region" description="Helical" evidence="10">
    <location>
        <begin position="1867"/>
        <end position="1890"/>
    </location>
</feature>
<feature type="domain" description="SecA family profile" evidence="11">
    <location>
        <begin position="562"/>
        <end position="1237"/>
    </location>
</feature>
<dbReference type="GO" id="GO:0004540">
    <property type="term" value="F:RNA nuclease activity"/>
    <property type="evidence" value="ECO:0007669"/>
    <property type="project" value="InterPro"/>
</dbReference>
<dbReference type="InterPro" id="IPR037178">
    <property type="entry name" value="ColicinD_C_sf"/>
</dbReference>
<dbReference type="PATRIC" id="fig|1607817.3.peg.378"/>
<evidence type="ECO:0000256" key="7">
    <source>
        <dbReference type="ARBA" id="ARBA00023010"/>
    </source>
</evidence>
<dbReference type="GO" id="GO:0006605">
    <property type="term" value="P:protein targeting"/>
    <property type="evidence" value="ECO:0007669"/>
    <property type="project" value="InterPro"/>
</dbReference>
<accession>A0A0F5MPN0</accession>
<name>A0A0F5MPN0_9RICK</name>
<feature type="region of interest" description="Disordered" evidence="9">
    <location>
        <begin position="2190"/>
        <end position="2261"/>
    </location>
</feature>
<dbReference type="SUPFAM" id="SSF102824">
    <property type="entry name" value="Colicin D/E5 nuclease domain"/>
    <property type="match status" value="1"/>
</dbReference>
<dbReference type="Pfam" id="PF11429">
    <property type="entry name" value="Colicin_D"/>
    <property type="match status" value="1"/>
</dbReference>
<keyword evidence="3" id="KW-0547">Nucleotide-binding</keyword>
<evidence type="ECO:0000256" key="5">
    <source>
        <dbReference type="ARBA" id="ARBA00022927"/>
    </source>
</evidence>
<evidence type="ECO:0000256" key="10">
    <source>
        <dbReference type="SAM" id="Phobius"/>
    </source>
</evidence>
<feature type="compositionally biased region" description="Basic and acidic residues" evidence="9">
    <location>
        <begin position="2206"/>
        <end position="2234"/>
    </location>
</feature>
<dbReference type="InterPro" id="IPR014018">
    <property type="entry name" value="SecA_motor_DEAD"/>
</dbReference>
<keyword evidence="7" id="KW-0811">Translocation</keyword>
<feature type="transmembrane region" description="Helical" evidence="10">
    <location>
        <begin position="1801"/>
        <end position="1824"/>
    </location>
</feature>
<dbReference type="PROSITE" id="PS51196">
    <property type="entry name" value="SECA_MOTOR_DEAD"/>
    <property type="match status" value="1"/>
</dbReference>
<reference evidence="12 13" key="1">
    <citation type="submission" date="2015-02" db="EMBL/GenBank/DDBJ databases">
        <title>Single cell genomics of a rare environmental alphaproteobacterium provides unique insights into Rickettsiaceae evolution.</title>
        <authorList>
            <person name="Martijn J."/>
            <person name="Schulz F."/>
            <person name="Zaremba-Niedzwiedzka K."/>
            <person name="Viklund J."/>
            <person name="Stepanauskas R."/>
            <person name="Andersson S.G.E."/>
            <person name="Horn M."/>
            <person name="Guy L."/>
            <person name="Ettema T.J.G."/>
        </authorList>
    </citation>
    <scope>NUCLEOTIDE SEQUENCE [LARGE SCALE GENOMIC DNA]</scope>
    <source>
        <strain evidence="12 13">SCGC AAA041-L04</strain>
    </source>
</reference>
<evidence type="ECO:0000313" key="12">
    <source>
        <dbReference type="EMBL" id="KKB96529.1"/>
    </source>
</evidence>
<dbReference type="Pfam" id="PF07517">
    <property type="entry name" value="SecA_DEAD"/>
    <property type="match status" value="1"/>
</dbReference>
<dbReference type="InterPro" id="IPR044722">
    <property type="entry name" value="SecA_SF2_C"/>
</dbReference>
<dbReference type="GO" id="GO:0017038">
    <property type="term" value="P:protein import"/>
    <property type="evidence" value="ECO:0007669"/>
    <property type="project" value="InterPro"/>
</dbReference>
<keyword evidence="6" id="KW-1278">Translocase</keyword>
<gene>
    <name evidence="12" type="primary">secA_2</name>
    <name evidence="12" type="ORF">SZ25_00381</name>
</gene>
<evidence type="ECO:0000256" key="4">
    <source>
        <dbReference type="ARBA" id="ARBA00022840"/>
    </source>
</evidence>
<dbReference type="Gene3D" id="3.10.450.200">
    <property type="match status" value="1"/>
</dbReference>
<sequence length="2584" mass="292178">MSVTLLELFFEDDYFYKSCVEAGCSLEKALSFYKEHINEGCNAPSEFFHQNPQYLYYDAQHQHCRAVDWSLTLAQSLNANKDIIRIYSDYVIDSDSPKVQKFVRKNSEHSLDDLELLLDKSTLLDTLLIPVFLDNPKYHLSEISVSYLEKILKSEVESGENPFDFKKILINYSAHFAINGSHAVILAKFLNDSAIIDFCSKEFLSAIDNGREFNAEVFEAFEKIILEKPFNEKLLSFLAYGAISGVYCPQDESIKLFKQYLQKNPYHYIEAISSTFEHGLENKSANLTLMDEIIADNSVKGFLKLLPLSLKEKIVNYYLDKTDSFKDFSTKEQSISDETIKEFAEYKSSLTHLTSILEKLLDYDSVKHAKLPKPILDKIIASSLLLTSLTKESNIIKKVIFIITRLGQQHIELPQDVLSYFTNMLSNQDPFVQRLAFNLYKKLSHKYIVNNVDELLNMDMDLDTSVDIIDILKNSKLSDSQSAKFIELESKIDEKIEVEKRGQKSNNIIDKIKAKNLSSWNEAYEELLKIQLDRFFAVGWRQELISRIIAKLSNDNFDQFKRVMGRIYDYGMSHKILDRNGNNISEIILQQDPSAWLSNIWKSFNDNEYYDDKDRAELIAELIKDNTALNVDSKLADYLNNNLDAIKQFEENHPINTWTEEDFKSWRKDIVKVTDDNIAEVIAVLKQAVKNTSTEHFYPRDNQIISILIFLKSDKGRLAQIATGEGKSLIIAMLAAIKVIDGRQVDVVTSSWVLAKEGLDAHLAFYKLLNISASHNAYNPDNGETIKECYNDDIVYGELTDFIGDYLRDITENVKNGRGFDTVLVDEADNMFIDQTAMRVQIASSIPGFESFRKLLLNIWGFQGLLNGLSAIDPETKQRYFINKQQNTENPEDVDFSLEEKDSREETSDFIGNEIIKSNSRATDKQFIFPRHLYEFIDAQLPLWINSSIDARDSHQENISYRVSNSHYYNSTLHQNYIITPIDHLNTGVTQFNLNWGEGLHQFLQMKHHLKLTTENLVSVFQSYVSYFLQYKGNIYGMTGTLGSASHQEFLRDVYKVDFVHIPNFIHKKITRFPDIVSHIHNDWIDKIVEIAQNKAMDDKRVVLIIAKDIETQQEIYQALVAKNYPKELLKEYGDSTNDSAIKGERVAGEIIIATNLAGRGTDIKISDEVENNGGLHVIFSFFAKSIRVEDQGFGRAARNGESGSAQLVVEVPSNPGKDNLSKLFADRDIEETKTLLDDQFCRMPNQLMQDELFQKYVNLIRNITSPTGIETIVGYNNPMFSGGKLSNAQAYLYIKNSSIYLQATKNSYEETFEISSELRHVNEKIFNHITTILSRPDMITLLNQRDIELINFIMASKGYSYNLDDVLKRINNKYDKLWSSAGNWFWSLGGNVELSQAGQKLIKSDSYYEYWFSNTKITLNEVKYLEALLINQKNYTLATITEEDILKIRLEKRYELWLEDRALYNKEFEIMQIQEEWAMWLKDQNELLADEDKCSAISKRDNLLILANNEILKKYLFGNFTLFATKMIKAEKDQILLTTSGESNPAYAIRKAFSMQKIHDDQQSSSDGYAGSFFKVWSALFGGNKVESYYKKAPLDEALDLLAKAVVMDLEHSWQAENGLAYIKVVKDSPNIRYLDEDDVGKANNLKRAFVEYSQNALKVIYRTTIPQAERSIDTLKAYNITTSHSDLWIQCLVQLKLLEEIANTIQGNIDMIINSGADQSIKIGKYLQLEKLISKLNVTEETARFRNLTTLDPQSIIMLNRATDSFNITTHMEIAHELYQSGALAFKLELYDLEEDDDWMGTIFSAVFGVFQIAFGVALLGIGGPFMTTFGYSMIFGGMGDIISSFISVYTGVPIDMDSYIKGKAISFAITLVTAGLAYLGVFGNIANVDLTKLGATQSLLLKEFAWSVGLTALGTVLQNAANQIANANDGQTKEKINSEISALINSLHNELKIIFAADSWAKDHGQHSALEYQLIKDAQDITRDYAKRFNGDGMKAAKATIPMAVRAASSGNKYITIIASAATATVNTGLAALKLSEAADDFNDNFSQAVRRSAAGIELRTHRMMRQDLEYNFKGNGTYVMNLLVEYGFAGNVDIDYQNCDRIKEFDLREHPELLKATLSICFEIAKLMNDENMREHKEAFKNNIRDIVIAHTLGIIKRELYAGIASFATDALIALARDHIEQKAKEKAKEKAANENAQQEETCSKDSDETKNKSEKEEKKEENKKEEKKYPPKAPRSKAEFTASPPKADPKKAADPEVTKVLDEAYKGAVDEINKSDLQPREKNEAKYKVNSVFNEAKDAIQDTKNPTLRSTAQKVIEIRKAYEKFAAEYPKIAQYGLSGINAALQTLIAGPVGFGNAIRGEVTGAAINAQFGDDISTGIKNTMDAGADKLQAKYSDLTRDEALALAGVVLLGGAVIAEGSQGIKQVLKHMGKSKIDIHAPKMETGTGSQKVKVDVDADAGFGFKHHIDMDINLLKKEISLPDTQVQSKYQKHATDFGIADNYNKANHELFKQQLAEHVSNPGTIAIAGKYHVQDVVHYYNPKTNLNVIKGIDGSFISGWKLKGAQLNYLKTTGKIGGNY</sequence>
<evidence type="ECO:0000256" key="6">
    <source>
        <dbReference type="ARBA" id="ARBA00022967"/>
    </source>
</evidence>
<evidence type="ECO:0000256" key="8">
    <source>
        <dbReference type="ARBA" id="ARBA00023136"/>
    </source>
</evidence>
<evidence type="ECO:0000256" key="3">
    <source>
        <dbReference type="ARBA" id="ARBA00022741"/>
    </source>
</evidence>
<proteinExistence type="predicted"/>
<keyword evidence="4" id="KW-0067">ATP-binding</keyword>
<dbReference type="InterPro" id="IPR027417">
    <property type="entry name" value="P-loop_NTPase"/>
</dbReference>
<evidence type="ECO:0000313" key="13">
    <source>
        <dbReference type="Proteomes" id="UP000033358"/>
    </source>
</evidence>
<dbReference type="GO" id="GO:0006886">
    <property type="term" value="P:intracellular protein transport"/>
    <property type="evidence" value="ECO:0007669"/>
    <property type="project" value="InterPro"/>
</dbReference>
<dbReference type="InterPro" id="IPR024440">
    <property type="entry name" value="ColicinD_C"/>
</dbReference>
<dbReference type="SMART" id="SM00957">
    <property type="entry name" value="SecA_DEAD"/>
    <property type="match status" value="1"/>
</dbReference>
<keyword evidence="10" id="KW-0812">Transmembrane</keyword>
<dbReference type="InterPro" id="IPR011115">
    <property type="entry name" value="SecA_DEAD"/>
</dbReference>
<evidence type="ECO:0000256" key="2">
    <source>
        <dbReference type="ARBA" id="ARBA00022475"/>
    </source>
</evidence>
<dbReference type="PRINTS" id="PR00906">
    <property type="entry name" value="SECA"/>
</dbReference>
<comment type="caution">
    <text evidence="12">The sequence shown here is derived from an EMBL/GenBank/DDBJ whole genome shotgun (WGS) entry which is preliminary data.</text>
</comment>
<dbReference type="PANTHER" id="PTHR30612">
    <property type="entry name" value="SECA INNER MEMBRANE COMPONENT OF SEC PROTEIN SECRETION SYSTEM"/>
    <property type="match status" value="1"/>
</dbReference>
<feature type="transmembrane region" description="Helical" evidence="10">
    <location>
        <begin position="1902"/>
        <end position="1920"/>
    </location>
</feature>
<dbReference type="InterPro" id="IPR000185">
    <property type="entry name" value="SecA"/>
</dbReference>
<organism evidence="12 13">
    <name type="scientific">Candidatus Arcanibacter lacustris</name>
    <dbReference type="NCBI Taxonomy" id="1607817"/>
    <lineage>
        <taxon>Bacteria</taxon>
        <taxon>Pseudomonadati</taxon>
        <taxon>Pseudomonadota</taxon>
        <taxon>Alphaproteobacteria</taxon>
        <taxon>Rickettsiales</taxon>
        <taxon>Candidatus Arcanibacter</taxon>
    </lineage>
</organism>
<feature type="compositionally biased region" description="Basic and acidic residues" evidence="9">
    <location>
        <begin position="2252"/>
        <end position="2261"/>
    </location>
</feature>
<dbReference type="EMBL" id="JYHA01000061">
    <property type="protein sequence ID" value="KKB96529.1"/>
    <property type="molecule type" value="Genomic_DNA"/>
</dbReference>
<keyword evidence="13" id="KW-1185">Reference proteome</keyword>
<evidence type="ECO:0000259" key="11">
    <source>
        <dbReference type="PROSITE" id="PS51196"/>
    </source>
</evidence>
<dbReference type="InterPro" id="IPR038233">
    <property type="entry name" value="Colicin_D/E5_nuclease"/>
</dbReference>
<dbReference type="Gene3D" id="3.90.1440.10">
    <property type="entry name" value="SecA, preprotein cross-linking domain"/>
    <property type="match status" value="1"/>
</dbReference>
<dbReference type="Gene3D" id="3.40.50.300">
    <property type="entry name" value="P-loop containing nucleotide triphosphate hydrolases"/>
    <property type="match status" value="2"/>
</dbReference>
<dbReference type="Pfam" id="PF21090">
    <property type="entry name" value="P-loop_SecA"/>
    <property type="match status" value="1"/>
</dbReference>
<dbReference type="PANTHER" id="PTHR30612:SF0">
    <property type="entry name" value="CHLOROPLAST PROTEIN-TRANSPORTING ATPASE"/>
    <property type="match status" value="1"/>
</dbReference>
<dbReference type="Proteomes" id="UP000033358">
    <property type="component" value="Unassembled WGS sequence"/>
</dbReference>
<evidence type="ECO:0000256" key="1">
    <source>
        <dbReference type="ARBA" id="ARBA00022448"/>
    </source>
</evidence>
<keyword evidence="2" id="KW-1003">Cell membrane</keyword>
<keyword evidence="8 10" id="KW-0472">Membrane</keyword>
<keyword evidence="5" id="KW-0653">Protein transport</keyword>
<keyword evidence="10" id="KW-1133">Transmembrane helix</keyword>
<evidence type="ECO:0000256" key="9">
    <source>
        <dbReference type="SAM" id="MobiDB-lite"/>
    </source>
</evidence>
<dbReference type="GO" id="GO:0016020">
    <property type="term" value="C:membrane"/>
    <property type="evidence" value="ECO:0007669"/>
    <property type="project" value="InterPro"/>
</dbReference>
<dbReference type="GO" id="GO:0005524">
    <property type="term" value="F:ATP binding"/>
    <property type="evidence" value="ECO:0007669"/>
    <property type="project" value="UniProtKB-KW"/>
</dbReference>
<dbReference type="SUPFAM" id="SSF52540">
    <property type="entry name" value="P-loop containing nucleoside triphosphate hydrolases"/>
    <property type="match status" value="2"/>
</dbReference>
<feature type="transmembrane region" description="Helical" evidence="10">
    <location>
        <begin position="1836"/>
        <end position="1855"/>
    </location>
</feature>